<gene>
    <name evidence="3" type="ORF">D7004_03060</name>
</gene>
<sequence length="379" mass="42702">MIDTIKEAFNPITFQNALAEIEQMASVSEHHTDGLSKEFELLREISVLKIVLPGEYLDFNKPNTPALLTLLKDVGKANLSVGRIFEGHINTLYLIHLYADEDQKRNWFEGVKEYGHLFGVWNTQAQNGIEFKSIDNKLIVSGNKTFCSGVGLVNRALITGNINHGERAGWQMSIVNMGKISDDKVNKEIWKPLGMKASGSYTVDFSGYELADSELLSKPGIYLKQPYFSAGAIRFAAVHLGGAEAVAHNTIKYLKELNRTEDPIQRMRIASIMTQLVAGQLWLEKAGENYDNWLENKEFEQNLIAFANMTRTTIEDICLRIMDESNKCVGARGLMAPYTLERIFRDLTFYLRQPAPDATRLNIADFFINKNSVSYGTNI</sequence>
<proteinExistence type="predicted"/>
<dbReference type="GO" id="GO:0050660">
    <property type="term" value="F:flavin adenine dinucleotide binding"/>
    <property type="evidence" value="ECO:0007669"/>
    <property type="project" value="InterPro"/>
</dbReference>
<dbReference type="InterPro" id="IPR050741">
    <property type="entry name" value="Acyl-CoA_dehydrogenase"/>
</dbReference>
<dbReference type="InterPro" id="IPR036250">
    <property type="entry name" value="AcylCo_DH-like_C"/>
</dbReference>
<evidence type="ECO:0000256" key="1">
    <source>
        <dbReference type="ARBA" id="ARBA00023002"/>
    </source>
</evidence>
<protein>
    <submittedName>
        <fullName evidence="3">Acyl-CoA dehydrogenase</fullName>
    </submittedName>
</protein>
<dbReference type="RefSeq" id="WP_123204404.1">
    <property type="nucleotide sequence ID" value="NZ_RBEE01000004.1"/>
</dbReference>
<dbReference type="InterPro" id="IPR037069">
    <property type="entry name" value="AcylCoA_DH/ox_N_sf"/>
</dbReference>
<dbReference type="GO" id="GO:0033539">
    <property type="term" value="P:fatty acid beta-oxidation using acyl-CoA dehydrogenase"/>
    <property type="evidence" value="ECO:0007669"/>
    <property type="project" value="TreeGrafter"/>
</dbReference>
<dbReference type="SUPFAM" id="SSF56645">
    <property type="entry name" value="Acyl-CoA dehydrogenase NM domain-like"/>
    <property type="match status" value="1"/>
</dbReference>
<dbReference type="Pfam" id="PF08028">
    <property type="entry name" value="Acyl-CoA_dh_2"/>
    <property type="match status" value="1"/>
</dbReference>
<keyword evidence="4" id="KW-1185">Reference proteome</keyword>
<evidence type="ECO:0000313" key="4">
    <source>
        <dbReference type="Proteomes" id="UP000274046"/>
    </source>
</evidence>
<dbReference type="Gene3D" id="2.40.110.10">
    <property type="entry name" value="Butyryl-CoA Dehydrogenase, subunit A, domain 2"/>
    <property type="match status" value="1"/>
</dbReference>
<dbReference type="Proteomes" id="UP000274046">
    <property type="component" value="Unassembled WGS sequence"/>
</dbReference>
<accession>A0A3N0C0G4</accession>
<dbReference type="Gene3D" id="1.10.540.10">
    <property type="entry name" value="Acyl-CoA dehydrogenase/oxidase, N-terminal domain"/>
    <property type="match status" value="1"/>
</dbReference>
<dbReference type="Gene3D" id="1.20.140.10">
    <property type="entry name" value="Butyryl-CoA Dehydrogenase, subunit A, domain 3"/>
    <property type="match status" value="1"/>
</dbReference>
<dbReference type="GO" id="GO:0003995">
    <property type="term" value="F:acyl-CoA dehydrogenase activity"/>
    <property type="evidence" value="ECO:0007669"/>
    <property type="project" value="TreeGrafter"/>
</dbReference>
<dbReference type="OrthoDB" id="571684at2"/>
<feature type="domain" description="Acyl-CoA dehydrogenase C-terminal" evidence="2">
    <location>
        <begin position="235"/>
        <end position="348"/>
    </location>
</feature>
<evidence type="ECO:0000259" key="2">
    <source>
        <dbReference type="Pfam" id="PF08028"/>
    </source>
</evidence>
<dbReference type="GO" id="GO:0005737">
    <property type="term" value="C:cytoplasm"/>
    <property type="evidence" value="ECO:0007669"/>
    <property type="project" value="TreeGrafter"/>
</dbReference>
<dbReference type="PANTHER" id="PTHR48083:SF37">
    <property type="entry name" value="DEHYDROGENASE, PUTATIVE-RELATED"/>
    <property type="match status" value="1"/>
</dbReference>
<dbReference type="InterPro" id="IPR046373">
    <property type="entry name" value="Acyl-CoA_Oxase/DH_mid-dom_sf"/>
</dbReference>
<dbReference type="SUPFAM" id="SSF47203">
    <property type="entry name" value="Acyl-CoA dehydrogenase C-terminal domain-like"/>
    <property type="match status" value="1"/>
</dbReference>
<evidence type="ECO:0000313" key="3">
    <source>
        <dbReference type="EMBL" id="RNL55750.1"/>
    </source>
</evidence>
<dbReference type="InterPro" id="IPR009100">
    <property type="entry name" value="AcylCoA_DH/oxidase_NM_dom_sf"/>
</dbReference>
<reference evidence="3 4" key="1">
    <citation type="submission" date="2018-10" db="EMBL/GenBank/DDBJ databases">
        <title>Genome sequencing of Pedobacter jejuensis TNB23.</title>
        <authorList>
            <person name="Cho Y.-J."/>
            <person name="Cho A."/>
            <person name="Kim O.-S."/>
        </authorList>
    </citation>
    <scope>NUCLEOTIDE SEQUENCE [LARGE SCALE GENOMIC DNA]</scope>
    <source>
        <strain evidence="3 4">TNB23</strain>
    </source>
</reference>
<keyword evidence="1" id="KW-0560">Oxidoreductase</keyword>
<dbReference type="AlphaFoldDB" id="A0A3N0C0G4"/>
<dbReference type="EMBL" id="RBEE01000004">
    <property type="protein sequence ID" value="RNL55750.1"/>
    <property type="molecule type" value="Genomic_DNA"/>
</dbReference>
<dbReference type="InterPro" id="IPR013107">
    <property type="entry name" value="Acyl-CoA_DH_C"/>
</dbReference>
<name>A0A3N0C0G4_9SPHI</name>
<organism evidence="3 4">
    <name type="scientific">Pedobacter jejuensis</name>
    <dbReference type="NCBI Taxonomy" id="1268550"/>
    <lineage>
        <taxon>Bacteria</taxon>
        <taxon>Pseudomonadati</taxon>
        <taxon>Bacteroidota</taxon>
        <taxon>Sphingobacteriia</taxon>
        <taxon>Sphingobacteriales</taxon>
        <taxon>Sphingobacteriaceae</taxon>
        <taxon>Pedobacter</taxon>
    </lineage>
</organism>
<dbReference type="PANTHER" id="PTHR48083">
    <property type="entry name" value="MEDIUM-CHAIN SPECIFIC ACYL-COA DEHYDROGENASE, MITOCHONDRIAL-RELATED"/>
    <property type="match status" value="1"/>
</dbReference>
<comment type="caution">
    <text evidence="3">The sequence shown here is derived from an EMBL/GenBank/DDBJ whole genome shotgun (WGS) entry which is preliminary data.</text>
</comment>